<reference evidence="1" key="1">
    <citation type="submission" date="2021-06" db="EMBL/GenBank/DDBJ databases">
        <authorList>
            <person name="Kallberg Y."/>
            <person name="Tangrot J."/>
            <person name="Rosling A."/>
        </authorList>
    </citation>
    <scope>NUCLEOTIDE SEQUENCE</scope>
    <source>
        <strain evidence="1">AU212A</strain>
    </source>
</reference>
<dbReference type="Proteomes" id="UP000789860">
    <property type="component" value="Unassembled WGS sequence"/>
</dbReference>
<accession>A0ACA9JUL9</accession>
<protein>
    <submittedName>
        <fullName evidence="1">8632_t:CDS:1</fullName>
    </submittedName>
</protein>
<comment type="caution">
    <text evidence="1">The sequence shown here is derived from an EMBL/GenBank/DDBJ whole genome shotgun (WGS) entry which is preliminary data.</text>
</comment>
<gene>
    <name evidence="1" type="ORF">SCALOS_LOCUS298</name>
</gene>
<evidence type="ECO:0000313" key="2">
    <source>
        <dbReference type="Proteomes" id="UP000789860"/>
    </source>
</evidence>
<keyword evidence="2" id="KW-1185">Reference proteome</keyword>
<proteinExistence type="predicted"/>
<name>A0ACA9JUL9_9GLOM</name>
<organism evidence="1 2">
    <name type="scientific">Scutellospora calospora</name>
    <dbReference type="NCBI Taxonomy" id="85575"/>
    <lineage>
        <taxon>Eukaryota</taxon>
        <taxon>Fungi</taxon>
        <taxon>Fungi incertae sedis</taxon>
        <taxon>Mucoromycota</taxon>
        <taxon>Glomeromycotina</taxon>
        <taxon>Glomeromycetes</taxon>
        <taxon>Diversisporales</taxon>
        <taxon>Gigasporaceae</taxon>
        <taxon>Scutellospora</taxon>
    </lineage>
</organism>
<dbReference type="EMBL" id="CAJVPM010000139">
    <property type="protein sequence ID" value="CAG8436641.1"/>
    <property type="molecule type" value="Genomic_DNA"/>
</dbReference>
<evidence type="ECO:0000313" key="1">
    <source>
        <dbReference type="EMBL" id="CAG8436641.1"/>
    </source>
</evidence>
<sequence length="191" mass="22204">MPFKVESVYNCYAALARYLHENSTIEGGVRIWDNETSKSDSLTSDKIISCLNNDYLSIDNNEGEDMYRLEYRDLKRRNNSGLQSRFHKEKNNQDEVLYQQHYSHTRTRFIPIPSNNINNQFTPVKDLLLYLSKCLLNCEATYNEDLESYYSFPEDSYVDYESEDNEETDVLVMAVPSTPNSSQNSTSPKLS</sequence>